<reference evidence="2" key="1">
    <citation type="journal article" date="2022" name="Mol. Ecol. Resour.">
        <title>The genomes of chicory, endive, great burdock and yacon provide insights into Asteraceae palaeo-polyploidization history and plant inulin production.</title>
        <authorList>
            <person name="Fan W."/>
            <person name="Wang S."/>
            <person name="Wang H."/>
            <person name="Wang A."/>
            <person name="Jiang F."/>
            <person name="Liu H."/>
            <person name="Zhao H."/>
            <person name="Xu D."/>
            <person name="Zhang Y."/>
        </authorList>
    </citation>
    <scope>NUCLEOTIDE SEQUENCE [LARGE SCALE GENOMIC DNA]</scope>
    <source>
        <strain evidence="2">cv. Punajuju</strain>
    </source>
</reference>
<evidence type="ECO:0000313" key="2">
    <source>
        <dbReference type="Proteomes" id="UP001055811"/>
    </source>
</evidence>
<proteinExistence type="predicted"/>
<name>A0ACB9H4U8_CICIN</name>
<dbReference type="Proteomes" id="UP001055811">
    <property type="component" value="Linkage Group LG01"/>
</dbReference>
<keyword evidence="2" id="KW-1185">Reference proteome</keyword>
<gene>
    <name evidence="1" type="ORF">L2E82_03962</name>
</gene>
<evidence type="ECO:0000313" key="1">
    <source>
        <dbReference type="EMBL" id="KAI3790714.1"/>
    </source>
</evidence>
<organism evidence="1 2">
    <name type="scientific">Cichorium intybus</name>
    <name type="common">Chicory</name>
    <dbReference type="NCBI Taxonomy" id="13427"/>
    <lineage>
        <taxon>Eukaryota</taxon>
        <taxon>Viridiplantae</taxon>
        <taxon>Streptophyta</taxon>
        <taxon>Embryophyta</taxon>
        <taxon>Tracheophyta</taxon>
        <taxon>Spermatophyta</taxon>
        <taxon>Magnoliopsida</taxon>
        <taxon>eudicotyledons</taxon>
        <taxon>Gunneridae</taxon>
        <taxon>Pentapetalae</taxon>
        <taxon>asterids</taxon>
        <taxon>campanulids</taxon>
        <taxon>Asterales</taxon>
        <taxon>Asteraceae</taxon>
        <taxon>Cichorioideae</taxon>
        <taxon>Cichorieae</taxon>
        <taxon>Cichoriinae</taxon>
        <taxon>Cichorium</taxon>
    </lineage>
</organism>
<accession>A0ACB9H4U8</accession>
<reference evidence="1 2" key="2">
    <citation type="journal article" date="2022" name="Mol. Ecol. Resour.">
        <title>The genomes of chicory, endive, great burdock and yacon provide insights into Asteraceae paleo-polyploidization history and plant inulin production.</title>
        <authorList>
            <person name="Fan W."/>
            <person name="Wang S."/>
            <person name="Wang H."/>
            <person name="Wang A."/>
            <person name="Jiang F."/>
            <person name="Liu H."/>
            <person name="Zhao H."/>
            <person name="Xu D."/>
            <person name="Zhang Y."/>
        </authorList>
    </citation>
    <scope>NUCLEOTIDE SEQUENCE [LARGE SCALE GENOMIC DNA]</scope>
    <source>
        <strain evidence="2">cv. Punajuju</strain>
        <tissue evidence="1">Leaves</tissue>
    </source>
</reference>
<comment type="caution">
    <text evidence="1">The sequence shown here is derived from an EMBL/GenBank/DDBJ whole genome shotgun (WGS) entry which is preliminary data.</text>
</comment>
<dbReference type="EMBL" id="CM042009">
    <property type="protein sequence ID" value="KAI3790714.1"/>
    <property type="molecule type" value="Genomic_DNA"/>
</dbReference>
<protein>
    <submittedName>
        <fullName evidence="1">Uncharacterized protein</fullName>
    </submittedName>
</protein>
<sequence>MVSYAALSVISKVATSYRVTLQQTHYGCQRTRSQRKSHKFSIISGLIIPKPSKNNWQFNLVGVRLNFLQGFQFT</sequence>